<protein>
    <submittedName>
        <fullName evidence="3">Uncharacterized protein</fullName>
    </submittedName>
</protein>
<feature type="region of interest" description="Disordered" evidence="1">
    <location>
        <begin position="57"/>
        <end position="78"/>
    </location>
</feature>
<evidence type="ECO:0000256" key="1">
    <source>
        <dbReference type="SAM" id="MobiDB-lite"/>
    </source>
</evidence>
<evidence type="ECO:0000313" key="4">
    <source>
        <dbReference type="Proteomes" id="UP000800094"/>
    </source>
</evidence>
<dbReference type="PANTHER" id="PTHR40018:SF1">
    <property type="entry name" value="[PSI+] INDUCTION PROTEIN 2"/>
    <property type="match status" value="1"/>
</dbReference>
<feature type="compositionally biased region" description="Polar residues" evidence="1">
    <location>
        <begin position="170"/>
        <end position="189"/>
    </location>
</feature>
<dbReference type="InterPro" id="IPR037504">
    <property type="entry name" value="PSI_induc_2"/>
</dbReference>
<reference evidence="3" key="1">
    <citation type="journal article" date="2020" name="Stud. Mycol.">
        <title>101 Dothideomycetes genomes: a test case for predicting lifestyles and emergence of pathogens.</title>
        <authorList>
            <person name="Haridas S."/>
            <person name="Albert R."/>
            <person name="Binder M."/>
            <person name="Bloem J."/>
            <person name="Labutti K."/>
            <person name="Salamov A."/>
            <person name="Andreopoulos B."/>
            <person name="Baker S."/>
            <person name="Barry K."/>
            <person name="Bills G."/>
            <person name="Bluhm B."/>
            <person name="Cannon C."/>
            <person name="Castanera R."/>
            <person name="Culley D."/>
            <person name="Daum C."/>
            <person name="Ezra D."/>
            <person name="Gonzalez J."/>
            <person name="Henrissat B."/>
            <person name="Kuo A."/>
            <person name="Liang C."/>
            <person name="Lipzen A."/>
            <person name="Lutzoni F."/>
            <person name="Magnuson J."/>
            <person name="Mondo S."/>
            <person name="Nolan M."/>
            <person name="Ohm R."/>
            <person name="Pangilinan J."/>
            <person name="Park H.-J."/>
            <person name="Ramirez L."/>
            <person name="Alfaro M."/>
            <person name="Sun H."/>
            <person name="Tritt A."/>
            <person name="Yoshinaga Y."/>
            <person name="Zwiers L.-H."/>
            <person name="Turgeon B."/>
            <person name="Goodwin S."/>
            <person name="Spatafora J."/>
            <person name="Crous P."/>
            <person name="Grigoriev I."/>
        </authorList>
    </citation>
    <scope>NUCLEOTIDE SEQUENCE</scope>
    <source>
        <strain evidence="3">CBS 122368</strain>
    </source>
</reference>
<feature type="transmembrane region" description="Helical" evidence="2">
    <location>
        <begin position="9"/>
        <end position="29"/>
    </location>
</feature>
<dbReference type="GeneID" id="54575840"/>
<keyword evidence="2" id="KW-0472">Membrane</keyword>
<dbReference type="GO" id="GO:0005935">
    <property type="term" value="C:cellular bud neck"/>
    <property type="evidence" value="ECO:0007669"/>
    <property type="project" value="TreeGrafter"/>
</dbReference>
<dbReference type="OrthoDB" id="5401332at2759"/>
<dbReference type="GO" id="GO:0005886">
    <property type="term" value="C:plasma membrane"/>
    <property type="evidence" value="ECO:0007669"/>
    <property type="project" value="TreeGrafter"/>
</dbReference>
<evidence type="ECO:0000256" key="2">
    <source>
        <dbReference type="SAM" id="Phobius"/>
    </source>
</evidence>
<dbReference type="EMBL" id="ML987189">
    <property type="protein sequence ID" value="KAF2257087.1"/>
    <property type="molecule type" value="Genomic_DNA"/>
</dbReference>
<dbReference type="RefSeq" id="XP_033692091.1">
    <property type="nucleotide sequence ID" value="XM_033822510.1"/>
</dbReference>
<name>A0A6A6J404_9PLEO</name>
<feature type="compositionally biased region" description="Basic and acidic residues" evidence="1">
    <location>
        <begin position="157"/>
        <end position="166"/>
    </location>
</feature>
<feature type="compositionally biased region" description="Low complexity" evidence="1">
    <location>
        <begin position="232"/>
        <end position="246"/>
    </location>
</feature>
<evidence type="ECO:0000313" key="3">
    <source>
        <dbReference type="EMBL" id="KAF2257087.1"/>
    </source>
</evidence>
<sequence length="400" mass="42571">MGQVYGQELLWPVIVGIVVGSIIILSVVFCIARCVCCGAEVACCCFKCCSCCCPSGGRSGHKRVKSEPPPPAYHPTAYSAAPPTSVAAPIDTRPINQQYRSPNAPTFNPAPTPEKPQFARFDAPSRPANEDALPAMPTMSDARDLHVEEEVIPEKRGDMEMDRLDHNGSVAGSSLTGTAVGTAVSSTARRSPGPGRSPVHRSPTQDSYGFPAGYQNNSFGNVPPQRSPHNSPGPYGRPYGQPQDGYRGASPAHSLSPVYGAGAGYAQNQNYDRRSPGPGYKQPYRQPSPGHSPAPVASNGYGYSAPPPAQEPISMPEHAMYQNDSYTQAPARSDSPGYAPSGSTKYDQTGPSYPGQQTYQSSDPAYPGQQTYHAYSPSQPQDSQYSPVTRKAVEGSWKGV</sequence>
<keyword evidence="2" id="KW-1133">Transmembrane helix</keyword>
<keyword evidence="4" id="KW-1185">Reference proteome</keyword>
<accession>A0A6A6J404</accession>
<feature type="region of interest" description="Disordered" evidence="1">
    <location>
        <begin position="157"/>
        <end position="400"/>
    </location>
</feature>
<dbReference type="AlphaFoldDB" id="A0A6A6J404"/>
<keyword evidence="2" id="KW-0812">Transmembrane</keyword>
<organism evidence="3 4">
    <name type="scientific">Trematosphaeria pertusa</name>
    <dbReference type="NCBI Taxonomy" id="390896"/>
    <lineage>
        <taxon>Eukaryota</taxon>
        <taxon>Fungi</taxon>
        <taxon>Dikarya</taxon>
        <taxon>Ascomycota</taxon>
        <taxon>Pezizomycotina</taxon>
        <taxon>Dothideomycetes</taxon>
        <taxon>Pleosporomycetidae</taxon>
        <taxon>Pleosporales</taxon>
        <taxon>Massarineae</taxon>
        <taxon>Trematosphaeriaceae</taxon>
        <taxon>Trematosphaeria</taxon>
    </lineage>
</organism>
<feature type="compositionally biased region" description="Polar residues" evidence="1">
    <location>
        <begin position="341"/>
        <end position="373"/>
    </location>
</feature>
<feature type="compositionally biased region" description="Low complexity" evidence="1">
    <location>
        <begin position="375"/>
        <end position="387"/>
    </location>
</feature>
<proteinExistence type="predicted"/>
<dbReference type="PANTHER" id="PTHR40018">
    <property type="entry name" value="[PSI+] INDUCTION PROTEIN 2"/>
    <property type="match status" value="1"/>
</dbReference>
<dbReference type="Proteomes" id="UP000800094">
    <property type="component" value="Unassembled WGS sequence"/>
</dbReference>
<gene>
    <name evidence="3" type="ORF">BU26DRAFT_35943</name>
</gene>